<evidence type="ECO:0000256" key="8">
    <source>
        <dbReference type="RuleBase" id="RU280816"/>
    </source>
</evidence>
<evidence type="ECO:0000313" key="11">
    <source>
        <dbReference type="EMBL" id="GAA0167110.1"/>
    </source>
</evidence>
<dbReference type="EMBL" id="BAABME010005970">
    <property type="protein sequence ID" value="GAA0167110.1"/>
    <property type="molecule type" value="Genomic_DNA"/>
</dbReference>
<feature type="transmembrane region" description="Helical" evidence="10">
    <location>
        <begin position="125"/>
        <end position="146"/>
    </location>
</feature>
<feature type="transmembrane region" description="Helical" evidence="10">
    <location>
        <begin position="15"/>
        <end position="36"/>
    </location>
</feature>
<reference evidence="11 12" key="1">
    <citation type="submission" date="2024-01" db="EMBL/GenBank/DDBJ databases">
        <title>The complete chloroplast genome sequence of Lithospermum erythrorhizon: insights into the phylogenetic relationship among Boraginaceae species and the maternal lineages of purple gromwells.</title>
        <authorList>
            <person name="Okada T."/>
            <person name="Watanabe K."/>
        </authorList>
    </citation>
    <scope>NUCLEOTIDE SEQUENCE [LARGE SCALE GENOMIC DNA]</scope>
</reference>
<dbReference type="GO" id="GO:0016020">
    <property type="term" value="C:membrane"/>
    <property type="evidence" value="ECO:0007669"/>
    <property type="project" value="UniProtKB-SubCell"/>
</dbReference>
<feature type="region of interest" description="Disordered" evidence="9">
    <location>
        <begin position="473"/>
        <end position="537"/>
    </location>
</feature>
<keyword evidence="7 8" id="KW-0568">Pathogenesis-related protein</keyword>
<comment type="domain">
    <text evidence="8">The C-terminus contains a calmodulin-binding domain, which binds calmodulin in a calcium-dependent fashion.</text>
</comment>
<feature type="compositionally biased region" description="Low complexity" evidence="9">
    <location>
        <begin position="523"/>
        <end position="535"/>
    </location>
</feature>
<feature type="transmembrane region" description="Helical" evidence="10">
    <location>
        <begin position="250"/>
        <end position="271"/>
    </location>
</feature>
<dbReference type="PANTHER" id="PTHR31942:SF128">
    <property type="entry name" value="MLO-LIKE PROTEIN"/>
    <property type="match status" value="1"/>
</dbReference>
<organism evidence="11 12">
    <name type="scientific">Lithospermum erythrorhizon</name>
    <name type="common">Purple gromwell</name>
    <name type="synonym">Lithospermum officinale var. erythrorhizon</name>
    <dbReference type="NCBI Taxonomy" id="34254"/>
    <lineage>
        <taxon>Eukaryota</taxon>
        <taxon>Viridiplantae</taxon>
        <taxon>Streptophyta</taxon>
        <taxon>Embryophyta</taxon>
        <taxon>Tracheophyta</taxon>
        <taxon>Spermatophyta</taxon>
        <taxon>Magnoliopsida</taxon>
        <taxon>eudicotyledons</taxon>
        <taxon>Gunneridae</taxon>
        <taxon>Pentapetalae</taxon>
        <taxon>asterids</taxon>
        <taxon>lamiids</taxon>
        <taxon>Boraginales</taxon>
        <taxon>Boraginaceae</taxon>
        <taxon>Boraginoideae</taxon>
        <taxon>Lithospermeae</taxon>
        <taxon>Lithospermum</taxon>
    </lineage>
</organism>
<sequence length="555" mass="63602">MAGGKERSLEVTPTWAVSIVCFVLVAISILIEQLIHHIGEWLKKKHKRALYEALDKIKTELMLLGFISFLLTVGQDPITKICIPESVANSWHPCADDEKDSEEYDDPCKENDQVQFVSAYGIHQLHIFIFVLAVSHILYAVTTLGLGRLKMRKWKAWEDETKTLEYQYDNDPERFRFARETSFGRRHMNSWSKSPVLLWIVCFLRQFLTSVAKVDYLTLRHGFITAHLAPTSLVSFDFQKYISRSLEEDFKMVVGISPIIWLLAVLCLMSYTHGWYSYYWLPFYPLIVLLLVGTKLQMIITKMGLRIQDRGDIVKGTPMVKPGDDLFWFNRPRLMLFLIQFVLFQNAFQLAFFAWSWYEFGLRSCFHDRIDDILIRVSMGILTQVLCSYVTLPLYALVTQMGSKMKPVIFSDNVASALRSWHQTAKKHIKQGQLSGTTTPFWSRPPSPLHGMSPLHLLHGYQGSIAESLQTSPRMSNYDNEGGSLEGSQSPPTQNNTIDNGDSHNNNRIGQKRPQFEGGEVLNNNPSSSSIPHSSRPLHEIEISLSDFSFVDKKY</sequence>
<feature type="transmembrane region" description="Helical" evidence="10">
    <location>
        <begin position="277"/>
        <end position="296"/>
    </location>
</feature>
<dbReference type="InterPro" id="IPR004326">
    <property type="entry name" value="Mlo"/>
</dbReference>
<evidence type="ECO:0000313" key="12">
    <source>
        <dbReference type="Proteomes" id="UP001454036"/>
    </source>
</evidence>
<dbReference type="GO" id="GO:0006952">
    <property type="term" value="P:defense response"/>
    <property type="evidence" value="ECO:0007669"/>
    <property type="project" value="UniProtKB-KW"/>
</dbReference>
<dbReference type="PANTHER" id="PTHR31942">
    <property type="entry name" value="MLO-LIKE PROTEIN 1"/>
    <property type="match status" value="1"/>
</dbReference>
<keyword evidence="3 8" id="KW-0812">Transmembrane</keyword>
<accession>A0AAV3QSU4</accession>
<evidence type="ECO:0000256" key="10">
    <source>
        <dbReference type="SAM" id="Phobius"/>
    </source>
</evidence>
<evidence type="ECO:0000256" key="4">
    <source>
        <dbReference type="ARBA" id="ARBA00022821"/>
    </source>
</evidence>
<evidence type="ECO:0000256" key="1">
    <source>
        <dbReference type="ARBA" id="ARBA00004141"/>
    </source>
</evidence>
<dbReference type="Proteomes" id="UP001454036">
    <property type="component" value="Unassembled WGS sequence"/>
</dbReference>
<keyword evidence="6 8" id="KW-0472">Membrane</keyword>
<feature type="transmembrane region" description="Helical" evidence="10">
    <location>
        <begin position="334"/>
        <end position="358"/>
    </location>
</feature>
<comment type="subcellular location">
    <subcellularLocation>
        <location evidence="1 8">Membrane</location>
        <topology evidence="1 8">Multi-pass membrane protein</topology>
    </subcellularLocation>
</comment>
<feature type="compositionally biased region" description="Polar residues" evidence="9">
    <location>
        <begin position="486"/>
        <end position="509"/>
    </location>
</feature>
<comment type="caution">
    <text evidence="11">The sequence shown here is derived from an EMBL/GenBank/DDBJ whole genome shotgun (WGS) entry which is preliminary data.</text>
</comment>
<evidence type="ECO:0000256" key="3">
    <source>
        <dbReference type="ARBA" id="ARBA00022692"/>
    </source>
</evidence>
<proteinExistence type="inferred from homology"/>
<name>A0AAV3QSU4_LITER</name>
<evidence type="ECO:0000256" key="7">
    <source>
        <dbReference type="ARBA" id="ARBA00023265"/>
    </source>
</evidence>
<comment type="function">
    <text evidence="8">May be involved in modulation of pathogen defense and leaf cell death.</text>
</comment>
<dbReference type="GO" id="GO:0005516">
    <property type="term" value="F:calmodulin binding"/>
    <property type="evidence" value="ECO:0007669"/>
    <property type="project" value="UniProtKB-KW"/>
</dbReference>
<comment type="similarity">
    <text evidence="2 8">Belongs to the MLO family.</text>
</comment>
<evidence type="ECO:0000256" key="6">
    <source>
        <dbReference type="ARBA" id="ARBA00023136"/>
    </source>
</evidence>
<protein>
    <recommendedName>
        <fullName evidence="8">MLO-like protein</fullName>
    </recommendedName>
</protein>
<dbReference type="Pfam" id="PF03094">
    <property type="entry name" value="Mlo"/>
    <property type="match status" value="2"/>
</dbReference>
<keyword evidence="4 8" id="KW-0611">Plant defense</keyword>
<evidence type="ECO:0000256" key="9">
    <source>
        <dbReference type="SAM" id="MobiDB-lite"/>
    </source>
</evidence>
<feature type="transmembrane region" description="Helical" evidence="10">
    <location>
        <begin position="373"/>
        <end position="398"/>
    </location>
</feature>
<keyword evidence="8" id="KW-0112">Calmodulin-binding</keyword>
<keyword evidence="12" id="KW-1185">Reference proteome</keyword>
<evidence type="ECO:0000256" key="5">
    <source>
        <dbReference type="ARBA" id="ARBA00022989"/>
    </source>
</evidence>
<keyword evidence="5 8" id="KW-1133">Transmembrane helix</keyword>
<gene>
    <name evidence="8" type="primary">MLO</name>
    <name evidence="11" type="ORF">LIER_22118</name>
</gene>
<evidence type="ECO:0000256" key="2">
    <source>
        <dbReference type="ARBA" id="ARBA00006574"/>
    </source>
</evidence>
<dbReference type="AlphaFoldDB" id="A0AAV3QSU4"/>